<organism evidence="1 2">
    <name type="scientific">Thelohanellus kitauei</name>
    <name type="common">Myxosporean</name>
    <dbReference type="NCBI Taxonomy" id="669202"/>
    <lineage>
        <taxon>Eukaryota</taxon>
        <taxon>Metazoa</taxon>
        <taxon>Cnidaria</taxon>
        <taxon>Myxozoa</taxon>
        <taxon>Myxosporea</taxon>
        <taxon>Bivalvulida</taxon>
        <taxon>Platysporina</taxon>
        <taxon>Myxobolidae</taxon>
        <taxon>Thelohanellus</taxon>
    </lineage>
</organism>
<evidence type="ECO:0000313" key="1">
    <source>
        <dbReference type="EMBL" id="KII63669.1"/>
    </source>
</evidence>
<evidence type="ECO:0008006" key="3">
    <source>
        <dbReference type="Google" id="ProtNLM"/>
    </source>
</evidence>
<dbReference type="AlphaFoldDB" id="A0A0C2MH71"/>
<dbReference type="OrthoDB" id="125485at2759"/>
<dbReference type="EMBL" id="JWZT01004623">
    <property type="protein sequence ID" value="KII63669.1"/>
    <property type="molecule type" value="Genomic_DNA"/>
</dbReference>
<sequence length="106" mass="12653">METVDNWMENIWPQFRLGYEDKIKINTNETGLFYKTLFNKTLKFKRRIPWEKIPKDLLTILFCASMTGEKTPVVIVMLNSTICFKMCHTMPTKMHTLVSWDFELIK</sequence>
<reference evidence="1 2" key="1">
    <citation type="journal article" date="2014" name="Genome Biol. Evol.">
        <title>The genome of the myxosporean Thelohanellus kitauei shows adaptations to nutrient acquisition within its fish host.</title>
        <authorList>
            <person name="Yang Y."/>
            <person name="Xiong J."/>
            <person name="Zhou Z."/>
            <person name="Huo F."/>
            <person name="Miao W."/>
            <person name="Ran C."/>
            <person name="Liu Y."/>
            <person name="Zhang J."/>
            <person name="Feng J."/>
            <person name="Wang M."/>
            <person name="Wang M."/>
            <person name="Wang L."/>
            <person name="Yao B."/>
        </authorList>
    </citation>
    <scope>NUCLEOTIDE SEQUENCE [LARGE SCALE GENOMIC DNA]</scope>
    <source>
        <strain evidence="1">Wuqing</strain>
    </source>
</reference>
<protein>
    <recommendedName>
        <fullName evidence="3">DDE-1 domain-containing protein</fullName>
    </recommendedName>
</protein>
<evidence type="ECO:0000313" key="2">
    <source>
        <dbReference type="Proteomes" id="UP000031668"/>
    </source>
</evidence>
<dbReference type="Proteomes" id="UP000031668">
    <property type="component" value="Unassembled WGS sequence"/>
</dbReference>
<name>A0A0C2MH71_THEKT</name>
<accession>A0A0C2MH71</accession>
<proteinExistence type="predicted"/>
<comment type="caution">
    <text evidence="1">The sequence shown here is derived from an EMBL/GenBank/DDBJ whole genome shotgun (WGS) entry which is preliminary data.</text>
</comment>
<gene>
    <name evidence="1" type="ORF">RF11_06205</name>
</gene>
<keyword evidence="2" id="KW-1185">Reference proteome</keyword>